<proteinExistence type="predicted"/>
<dbReference type="AlphaFoldDB" id="A0A918LCD2"/>
<reference evidence="1" key="2">
    <citation type="submission" date="2020-09" db="EMBL/GenBank/DDBJ databases">
        <authorList>
            <person name="Sun Q."/>
            <person name="Ohkuma M."/>
        </authorList>
    </citation>
    <scope>NUCLEOTIDE SEQUENCE</scope>
    <source>
        <strain evidence="1">JCM 4234</strain>
    </source>
</reference>
<evidence type="ECO:0000313" key="1">
    <source>
        <dbReference type="EMBL" id="GGS30561.1"/>
    </source>
</evidence>
<organism evidence="1 2">
    <name type="scientific">Streptomyces griseoviridis</name>
    <dbReference type="NCBI Taxonomy" id="45398"/>
    <lineage>
        <taxon>Bacteria</taxon>
        <taxon>Bacillati</taxon>
        <taxon>Actinomycetota</taxon>
        <taxon>Actinomycetes</taxon>
        <taxon>Kitasatosporales</taxon>
        <taxon>Streptomycetaceae</taxon>
        <taxon>Streptomyces</taxon>
    </lineage>
</organism>
<name>A0A918LCD2_STRGD</name>
<comment type="caution">
    <text evidence="1">The sequence shown here is derived from an EMBL/GenBank/DDBJ whole genome shotgun (WGS) entry which is preliminary data.</text>
</comment>
<sequence>MRWSRKALLWGTTTGILDPEWIVIHRPGHRTPCSQPLFPFPGATPVGRPRSASYLGMTPHPEDTALVENRWSALVRTVKFRHSACAAGGGAQGYWQVRMACSRV</sequence>
<reference evidence="1" key="1">
    <citation type="journal article" date="2014" name="Int. J. Syst. Evol. Microbiol.">
        <title>Complete genome sequence of Corynebacterium casei LMG S-19264T (=DSM 44701T), isolated from a smear-ripened cheese.</title>
        <authorList>
            <consortium name="US DOE Joint Genome Institute (JGI-PGF)"/>
            <person name="Walter F."/>
            <person name="Albersmeier A."/>
            <person name="Kalinowski J."/>
            <person name="Ruckert C."/>
        </authorList>
    </citation>
    <scope>NUCLEOTIDE SEQUENCE</scope>
    <source>
        <strain evidence="1">JCM 4234</strain>
    </source>
</reference>
<keyword evidence="2" id="KW-1185">Reference proteome</keyword>
<gene>
    <name evidence="1" type="ORF">GCM10010238_19610</name>
</gene>
<evidence type="ECO:0000313" key="2">
    <source>
        <dbReference type="Proteomes" id="UP000653493"/>
    </source>
</evidence>
<protein>
    <submittedName>
        <fullName evidence="1">Uncharacterized protein</fullName>
    </submittedName>
</protein>
<dbReference type="Proteomes" id="UP000653493">
    <property type="component" value="Unassembled WGS sequence"/>
</dbReference>
<accession>A0A918LCD2</accession>
<dbReference type="EMBL" id="BMSL01000003">
    <property type="protein sequence ID" value="GGS30561.1"/>
    <property type="molecule type" value="Genomic_DNA"/>
</dbReference>